<evidence type="ECO:0000313" key="4">
    <source>
        <dbReference type="EMBL" id="EEQ32905.1"/>
    </source>
</evidence>
<feature type="compositionally biased region" description="Basic and acidic residues" evidence="1">
    <location>
        <begin position="265"/>
        <end position="276"/>
    </location>
</feature>
<gene>
    <name evidence="4" type="ORF">MCYG_05724</name>
</gene>
<dbReference type="HOGENOM" id="CLU_017870_0_0_1"/>
<evidence type="ECO:0000259" key="3">
    <source>
        <dbReference type="Pfam" id="PF26176"/>
    </source>
</evidence>
<feature type="region of interest" description="Disordered" evidence="1">
    <location>
        <begin position="344"/>
        <end position="402"/>
    </location>
</feature>
<accession>C5FSQ2</accession>
<feature type="region of interest" description="Disordered" evidence="1">
    <location>
        <begin position="1"/>
        <end position="22"/>
    </location>
</feature>
<feature type="domain" description="Rrn9" evidence="2">
    <location>
        <begin position="125"/>
        <end position="198"/>
    </location>
</feature>
<dbReference type="OMA" id="WTAWPLK"/>
<dbReference type="EMBL" id="DS995705">
    <property type="protein sequence ID" value="EEQ32905.1"/>
    <property type="molecule type" value="Genomic_DNA"/>
</dbReference>
<feature type="region of interest" description="Disordered" evidence="1">
    <location>
        <begin position="46"/>
        <end position="94"/>
    </location>
</feature>
<protein>
    <submittedName>
        <fullName evidence="4">Uncharacterized protein</fullName>
    </submittedName>
</protein>
<dbReference type="VEuPathDB" id="FungiDB:MCYG_05724"/>
<feature type="region of interest" description="Disordered" evidence="1">
    <location>
        <begin position="250"/>
        <end position="293"/>
    </location>
</feature>
<keyword evidence="5" id="KW-1185">Reference proteome</keyword>
<dbReference type="InterPro" id="IPR059095">
    <property type="entry name" value="Znf_C2H2_17_2nd"/>
</dbReference>
<proteinExistence type="predicted"/>
<dbReference type="STRING" id="554155.C5FSQ2"/>
<dbReference type="AlphaFoldDB" id="C5FSQ2"/>
<feature type="region of interest" description="Disordered" evidence="1">
    <location>
        <begin position="469"/>
        <end position="495"/>
    </location>
</feature>
<feature type="compositionally biased region" description="Basic and acidic residues" evidence="1">
    <location>
        <begin position="60"/>
        <end position="69"/>
    </location>
</feature>
<sequence length="543" mass="61380">MSSPSFKPVTETPGPYKSLFNPDEIIQSNQEAQAAAIRRISSYSNFGDDEIIDNDDESGSEGRDYKSEGAEIPYTSDHDPFEEAYEPPSSPEMVEGVSTRLNKFHGPPSTWRGWTERERHDFAALETIRSRDLSIHLYNSFMLKKAAKEAKAKNLAHSMLNGTPSEEKPHSASLFAPSRGWAAWPMPVDEVPRADERINRDSDDAWTLRMAPDDRPSAELEECLISHMMKSSRERFEARPWDWRGARRFEREGSPEENDNQSLTTKEESEFSDFHLPRPKLRPVVQTDDDKSRRLLRPEARNIIGKLDDLLLSLQEARSTYSSMPQGLINESKIPNLRARNSAYHINTTSPPNRRSNPSSEAGSENEKDDDDDSASISPSRGLENNVEGFRTFPPTDLSPQKQPVRFGLRDWSEIIGVASLTGWPAAAVMRASRRCADLFGEDQVFRTMHEGTVRLGRAEDGMPCWRHAESDQSETDSTLAEGRPTSRGIDNPKQDAKYCPITGCSRQLRGFSRSWNLNQHLKNAHSDLLAESKIQLVKRAYK</sequence>
<feature type="domain" description="C2H2-domain containing protein second zinc finger" evidence="3">
    <location>
        <begin position="500"/>
        <end position="526"/>
    </location>
</feature>
<dbReference type="eggNOG" id="ENOG502SFXK">
    <property type="taxonomic scope" value="Eukaryota"/>
</dbReference>
<feature type="compositionally biased region" description="Acidic residues" evidence="1">
    <location>
        <begin position="47"/>
        <end position="59"/>
    </location>
</feature>
<feature type="compositionally biased region" description="Low complexity" evidence="1">
    <location>
        <begin position="347"/>
        <end position="360"/>
    </location>
</feature>
<evidence type="ECO:0000259" key="2">
    <source>
        <dbReference type="Pfam" id="PF10680"/>
    </source>
</evidence>
<organism evidence="4 5">
    <name type="scientific">Arthroderma otae (strain ATCC MYA-4605 / CBS 113480)</name>
    <name type="common">Microsporum canis</name>
    <dbReference type="NCBI Taxonomy" id="554155"/>
    <lineage>
        <taxon>Eukaryota</taxon>
        <taxon>Fungi</taxon>
        <taxon>Dikarya</taxon>
        <taxon>Ascomycota</taxon>
        <taxon>Pezizomycotina</taxon>
        <taxon>Eurotiomycetes</taxon>
        <taxon>Eurotiomycetidae</taxon>
        <taxon>Onygenales</taxon>
        <taxon>Arthrodermataceae</taxon>
        <taxon>Microsporum</taxon>
    </lineage>
</organism>
<dbReference type="RefSeq" id="XP_002845855.1">
    <property type="nucleotide sequence ID" value="XM_002845809.1"/>
</dbReference>
<dbReference type="Pfam" id="PF26176">
    <property type="entry name" value="zf_C2H2_17_2"/>
    <property type="match status" value="1"/>
</dbReference>
<evidence type="ECO:0000313" key="5">
    <source>
        <dbReference type="Proteomes" id="UP000002035"/>
    </source>
</evidence>
<name>C5FSQ2_ARTOC</name>
<dbReference type="GeneID" id="9224154"/>
<dbReference type="Pfam" id="PF10680">
    <property type="entry name" value="RRN9"/>
    <property type="match status" value="1"/>
</dbReference>
<reference evidence="5" key="1">
    <citation type="journal article" date="2012" name="MBio">
        <title>Comparative genome analysis of Trichophyton rubrum and related dermatophytes reveals candidate genes involved in infection.</title>
        <authorList>
            <person name="Martinez D.A."/>
            <person name="Oliver B.G."/>
            <person name="Graeser Y."/>
            <person name="Goldberg J.M."/>
            <person name="Li W."/>
            <person name="Martinez-Rossi N.M."/>
            <person name="Monod M."/>
            <person name="Shelest E."/>
            <person name="Barton R.C."/>
            <person name="Birch E."/>
            <person name="Brakhage A.A."/>
            <person name="Chen Z."/>
            <person name="Gurr S.J."/>
            <person name="Heiman D."/>
            <person name="Heitman J."/>
            <person name="Kosti I."/>
            <person name="Rossi A."/>
            <person name="Saif S."/>
            <person name="Samalova M."/>
            <person name="Saunders C.W."/>
            <person name="Shea T."/>
            <person name="Summerbell R.C."/>
            <person name="Xu J."/>
            <person name="Young S."/>
            <person name="Zeng Q."/>
            <person name="Birren B.W."/>
            <person name="Cuomo C.A."/>
            <person name="White T.C."/>
        </authorList>
    </citation>
    <scope>NUCLEOTIDE SEQUENCE [LARGE SCALE GENOMIC DNA]</scope>
    <source>
        <strain evidence="5">ATCC MYA-4605 / CBS 113480</strain>
    </source>
</reference>
<dbReference type="InterPro" id="IPR019622">
    <property type="entry name" value="Rrn9_dom"/>
</dbReference>
<dbReference type="OrthoDB" id="5412288at2759"/>
<dbReference type="Proteomes" id="UP000002035">
    <property type="component" value="Unassembled WGS sequence"/>
</dbReference>
<evidence type="ECO:0000256" key="1">
    <source>
        <dbReference type="SAM" id="MobiDB-lite"/>
    </source>
</evidence>